<proteinExistence type="predicted"/>
<evidence type="ECO:0000256" key="1">
    <source>
        <dbReference type="SAM" id="Phobius"/>
    </source>
</evidence>
<keyword evidence="1" id="KW-0472">Membrane</keyword>
<protein>
    <submittedName>
        <fullName evidence="2">Uncharacterized protein</fullName>
    </submittedName>
</protein>
<feature type="transmembrane region" description="Helical" evidence="1">
    <location>
        <begin position="34"/>
        <end position="59"/>
    </location>
</feature>
<dbReference type="Proteomes" id="UP000034293">
    <property type="component" value="Unassembled WGS sequence"/>
</dbReference>
<reference evidence="2 3" key="1">
    <citation type="journal article" date="2015" name="Nature">
        <title>rRNA introns, odd ribosomes, and small enigmatic genomes across a large radiation of phyla.</title>
        <authorList>
            <person name="Brown C.T."/>
            <person name="Hug L.A."/>
            <person name="Thomas B.C."/>
            <person name="Sharon I."/>
            <person name="Castelle C.J."/>
            <person name="Singh A."/>
            <person name="Wilkins M.J."/>
            <person name="Williams K.H."/>
            <person name="Banfield J.F."/>
        </authorList>
    </citation>
    <scope>NUCLEOTIDE SEQUENCE [LARGE SCALE GENOMIC DNA]</scope>
</reference>
<dbReference type="InterPro" id="IPR043993">
    <property type="entry name" value="T4SS_pilin"/>
</dbReference>
<keyword evidence="1" id="KW-1133">Transmembrane helix</keyword>
<organism evidence="2 3">
    <name type="scientific">Candidatus Woesebacteria bacterium GW2011_GWA1_40_43</name>
    <dbReference type="NCBI Taxonomy" id="1618553"/>
    <lineage>
        <taxon>Bacteria</taxon>
        <taxon>Candidatus Woeseibacteriota</taxon>
    </lineage>
</organism>
<comment type="caution">
    <text evidence="2">The sequence shown here is derived from an EMBL/GenBank/DDBJ whole genome shotgun (WGS) entry which is preliminary data.</text>
</comment>
<gene>
    <name evidence="2" type="ORF">UU02_C0014G0007</name>
</gene>
<evidence type="ECO:0000313" key="3">
    <source>
        <dbReference type="Proteomes" id="UP000034293"/>
    </source>
</evidence>
<dbReference type="EMBL" id="LBZA01000014">
    <property type="protein sequence ID" value="KKR64005.1"/>
    <property type="molecule type" value="Genomic_DNA"/>
</dbReference>
<keyword evidence="1" id="KW-0812">Transmembrane</keyword>
<evidence type="ECO:0000313" key="2">
    <source>
        <dbReference type="EMBL" id="KKR64005.1"/>
    </source>
</evidence>
<sequence length="110" mass="11737">MNYLTFNLGQELFRNGVVGPVQSPFLGLTGVSSIVTLFINIAFVLAGLILLFFFILGGIGMIGSAGQSDPQKAEQAKKTITSAVIGFVIVFASYWIVKLIGQLIGMPNII</sequence>
<name>A0A0G0UWF5_9BACT</name>
<feature type="transmembrane region" description="Helical" evidence="1">
    <location>
        <begin position="80"/>
        <end position="97"/>
    </location>
</feature>
<accession>A0A0G0UWF5</accession>
<dbReference type="AlphaFoldDB" id="A0A0G0UWF5"/>
<dbReference type="Pfam" id="PF18895">
    <property type="entry name" value="T4SS_pilin"/>
    <property type="match status" value="1"/>
</dbReference>